<dbReference type="KEGG" id="qdo:H9Q78_09520"/>
<protein>
    <submittedName>
        <fullName evidence="1">Type I-C CRISPR-associated protein Cas7/Csd2</fullName>
    </submittedName>
</protein>
<dbReference type="AlphaFoldDB" id="A0A7G9G1L2"/>
<dbReference type="NCBIfam" id="TIGR01595">
    <property type="entry name" value="cas_CT1132"/>
    <property type="match status" value="1"/>
</dbReference>
<dbReference type="RefSeq" id="WP_147595347.1">
    <property type="nucleotide sequence ID" value="NZ_CP060634.1"/>
</dbReference>
<reference evidence="1 2" key="1">
    <citation type="submission" date="2020-08" db="EMBL/GenBank/DDBJ databases">
        <authorList>
            <person name="Liu C."/>
            <person name="Sun Q."/>
        </authorList>
    </citation>
    <scope>NUCLEOTIDE SEQUENCE [LARGE SCALE GENOMIC DNA]</scope>
    <source>
        <strain evidence="1 2">NSJ-38</strain>
    </source>
</reference>
<dbReference type="Proteomes" id="UP000515823">
    <property type="component" value="Chromosome"/>
</dbReference>
<evidence type="ECO:0000313" key="1">
    <source>
        <dbReference type="EMBL" id="QNM04694.1"/>
    </source>
</evidence>
<organism evidence="1 2">
    <name type="scientific">Qiania dongpingensis</name>
    <dbReference type="NCBI Taxonomy" id="2763669"/>
    <lineage>
        <taxon>Bacteria</taxon>
        <taxon>Bacillati</taxon>
        <taxon>Bacillota</taxon>
        <taxon>Clostridia</taxon>
        <taxon>Lachnospirales</taxon>
        <taxon>Lachnospiraceae</taxon>
        <taxon>Qiania</taxon>
    </lineage>
</organism>
<dbReference type="EMBL" id="CP060634">
    <property type="protein sequence ID" value="QNM04694.1"/>
    <property type="molecule type" value="Genomic_DNA"/>
</dbReference>
<dbReference type="InterPro" id="IPR013418">
    <property type="entry name" value="CRISPR-assoc_prot_Cas7/Csd2"/>
</dbReference>
<accession>A0A7G9G1L2</accession>
<evidence type="ECO:0000313" key="2">
    <source>
        <dbReference type="Proteomes" id="UP000515823"/>
    </source>
</evidence>
<dbReference type="NCBIfam" id="TIGR02589">
    <property type="entry name" value="cas_Csd2"/>
    <property type="match status" value="1"/>
</dbReference>
<dbReference type="Pfam" id="PF05107">
    <property type="entry name" value="Cas_Cas7"/>
    <property type="match status" value="1"/>
</dbReference>
<dbReference type="InterPro" id="IPR006482">
    <property type="entry name" value="Cas7_Csh2/Csh2"/>
</dbReference>
<keyword evidence="2" id="KW-1185">Reference proteome</keyword>
<gene>
    <name evidence="1" type="primary">cas7c</name>
    <name evidence="1" type="ORF">H9Q78_09520</name>
</gene>
<name>A0A7G9G1L2_9FIRM</name>
<proteinExistence type="predicted"/>
<dbReference type="GO" id="GO:0043571">
    <property type="term" value="P:maintenance of CRISPR repeat elements"/>
    <property type="evidence" value="ECO:0007669"/>
    <property type="project" value="InterPro"/>
</dbReference>
<sequence>MSVLKNKIDFALVFTARNANPNGDPLDGNRPRTTYKGLGEVSDVCLKRKIRNRLLDEGQNIFVQSDDRRRKGDTFRSLKDRADNEPALAECTKQIKAGKKTREDYARQACEIWYDVRAFGQVFAFKKGKKEEEESDAVSIGIRGPVSIQSAFSIEPVNITSSQITKSVNLETGKDPDKKGSDTMGMKHRVDFGVYVTYGAINVQLADKTGFSEEDAEALKEALRTLFCNDETSARPAGSMEVVKLIWWKHNCASGQYSSAKVHRTLQVTCDDQGNVSVSTANLDGLDPEVLDGE</sequence>